<dbReference type="AlphaFoldDB" id="A0A0C3RHN5"/>
<dbReference type="PANTHER" id="PTHR47504">
    <property type="entry name" value="RIGHT ORIGIN-BINDING PROTEIN"/>
    <property type="match status" value="1"/>
</dbReference>
<dbReference type="InterPro" id="IPR018060">
    <property type="entry name" value="HTH_AraC"/>
</dbReference>
<reference evidence="3 4" key="1">
    <citation type="submission" date="2014-07" db="EMBL/GenBank/DDBJ databases">
        <title>Porphyromonadaceae bacterium OUH 308042 = ATCC BAA-2681 = DSM 28342 draft genome.</title>
        <authorList>
            <person name="Sydenham T.V."/>
            <person name="Hasman H."/>
            <person name="Justensen U.S."/>
        </authorList>
    </citation>
    <scope>NUCLEOTIDE SEQUENCE [LARGE SCALE GENOMIC DNA]</scope>
    <source>
        <strain evidence="3 4">OUH 308042</strain>
    </source>
</reference>
<comment type="caution">
    <text evidence="3">The sequence shown here is derived from an EMBL/GenBank/DDBJ whole genome shotgun (WGS) entry which is preliminary data.</text>
</comment>
<dbReference type="PANTHER" id="PTHR47504:SF5">
    <property type="entry name" value="RIGHT ORIGIN-BINDING PROTEIN"/>
    <property type="match status" value="1"/>
</dbReference>
<feature type="domain" description="HTH araC/xylS-type" evidence="2">
    <location>
        <begin position="181"/>
        <end position="279"/>
    </location>
</feature>
<protein>
    <recommendedName>
        <fullName evidence="2">HTH araC/xylS-type domain-containing protein</fullName>
    </recommendedName>
</protein>
<dbReference type="SMART" id="SM00342">
    <property type="entry name" value="HTH_ARAC"/>
    <property type="match status" value="1"/>
</dbReference>
<sequence>MNTNLCNQKDCSYYNSQIVNGFELYKIPANQTILRKGNQNSYSLFFILSGNVSLSLSTHPTLIFEKGNLQLIPKGYSVTFQTGNEECEILIHRFTGLEIYCKQINLASINQNNRFDYRFQPFPIESHLLKFLEYIRYSLDSDAFCQLVNESSRKVLISIFIQHYSKEAIYQIFYPIMGRNENFRSLVIQNYHKVNSIPDFAKETGCSLSTFKRKFKTTFGESAYKWLQTQRAKEVEAYLQDIRIDFADIIEEFRFTSHKALYHFCRMYLDASPSEIRKKATSFSKQEQVK</sequence>
<proteinExistence type="predicted"/>
<evidence type="ECO:0000256" key="1">
    <source>
        <dbReference type="ARBA" id="ARBA00023125"/>
    </source>
</evidence>
<evidence type="ECO:0000313" key="4">
    <source>
        <dbReference type="Proteomes" id="UP000031980"/>
    </source>
</evidence>
<dbReference type="CDD" id="cd02208">
    <property type="entry name" value="cupin_RmlC-like"/>
    <property type="match status" value="1"/>
</dbReference>
<gene>
    <name evidence="3" type="ORF">BA92_02680</name>
</gene>
<keyword evidence="4" id="KW-1185">Reference proteome</keyword>
<keyword evidence="1" id="KW-0238">DNA-binding</keyword>
<name>A0A0C3RHN5_9PORP</name>
<dbReference type="InterPro" id="IPR050959">
    <property type="entry name" value="MarA-like"/>
</dbReference>
<evidence type="ECO:0000313" key="3">
    <source>
        <dbReference type="EMBL" id="KIO46781.1"/>
    </source>
</evidence>
<dbReference type="EMBL" id="JPIU01000025">
    <property type="protein sequence ID" value="KIO46781.1"/>
    <property type="molecule type" value="Genomic_DNA"/>
</dbReference>
<dbReference type="Pfam" id="PF12833">
    <property type="entry name" value="HTH_18"/>
    <property type="match status" value="1"/>
</dbReference>
<dbReference type="GO" id="GO:0003700">
    <property type="term" value="F:DNA-binding transcription factor activity"/>
    <property type="evidence" value="ECO:0007669"/>
    <property type="project" value="InterPro"/>
</dbReference>
<dbReference type="PROSITE" id="PS01124">
    <property type="entry name" value="HTH_ARAC_FAMILY_2"/>
    <property type="match status" value="1"/>
</dbReference>
<accession>A0A0C3RHN5</accession>
<dbReference type="Proteomes" id="UP000031980">
    <property type="component" value="Unassembled WGS sequence"/>
</dbReference>
<organism evidence="3 4">
    <name type="scientific">Sanguibacteroides justesenii</name>
    <dbReference type="NCBI Taxonomy" id="1547597"/>
    <lineage>
        <taxon>Bacteria</taxon>
        <taxon>Pseudomonadati</taxon>
        <taxon>Bacteroidota</taxon>
        <taxon>Bacteroidia</taxon>
        <taxon>Bacteroidales</taxon>
        <taxon>Porphyromonadaceae</taxon>
        <taxon>Sanguibacteroides</taxon>
    </lineage>
</organism>
<evidence type="ECO:0000259" key="2">
    <source>
        <dbReference type="PROSITE" id="PS01124"/>
    </source>
</evidence>
<dbReference type="GO" id="GO:0043565">
    <property type="term" value="F:sequence-specific DNA binding"/>
    <property type="evidence" value="ECO:0007669"/>
    <property type="project" value="InterPro"/>
</dbReference>
<dbReference type="Gene3D" id="1.10.10.60">
    <property type="entry name" value="Homeodomain-like"/>
    <property type="match status" value="1"/>
</dbReference>